<evidence type="ECO:0000256" key="12">
    <source>
        <dbReference type="ARBA" id="ARBA00023235"/>
    </source>
</evidence>
<evidence type="ECO:0000256" key="4">
    <source>
        <dbReference type="ARBA" id="ARBA00022763"/>
    </source>
</evidence>
<proteinExistence type="inferred from homology"/>
<keyword evidence="16" id="KW-1185">Reference proteome</keyword>
<dbReference type="PROSITE" id="PS51193">
    <property type="entry name" value="HELICASE_ATP_BIND_2"/>
    <property type="match status" value="1"/>
</dbReference>
<keyword evidence="10" id="KW-0238">DNA-binding</keyword>
<evidence type="ECO:0000256" key="5">
    <source>
        <dbReference type="ARBA" id="ARBA00022801"/>
    </source>
</evidence>
<keyword evidence="3" id="KW-0547">Nucleotide-binding</keyword>
<dbReference type="GO" id="GO:0004386">
    <property type="term" value="F:helicase activity"/>
    <property type="evidence" value="ECO:0007669"/>
    <property type="project" value="UniProtKB-KW"/>
</dbReference>
<evidence type="ECO:0000313" key="16">
    <source>
        <dbReference type="Proteomes" id="UP001320609"/>
    </source>
</evidence>
<evidence type="ECO:0000259" key="14">
    <source>
        <dbReference type="PROSITE" id="PS51193"/>
    </source>
</evidence>
<keyword evidence="1" id="KW-0004">4Fe-4S</keyword>
<sequence>MSGVYRVAVRALCDFTAREGDLDHRFTPAPSAREGIEGHTLVASRRGADYLAEMPLSGVFESLTVTGRADGFDPTRNRLEEVKTHRGSLERMADNQRALHWAQVKVYGALLCAECHLEQVTLTLVYLDITSGKETLLSQDASAAELQAFFATQCQRFLAWAEQEANHRQRRDSSLQTLRFPHATFRPGQRELAEDVYKATSTGRCLLAQAPTGIGKTIATLFPMLSAMPRQQLDRIAFLTMKTPGRRLALDALATLRAGRDDERKPLRVLELVAREKACEYPDRACHGESCPLAAGFYDRLPAARQAAVEQAWLDRDALREVALAHDVCPYYLGQELARWADVIVGDVNHWFDSHALLHGLAQANDWRTGVLVDEAHNLVERARGMYSAELDQQRFSRLRRAAPKVLSRPLGRLARQWQAVMKEAALEEEGEPGKPAYRLLAMLPDKLVTAAQQLGAAITDHLGEHPEDASLELQEVLFEALAFCRLAEHFGEHSLCDLTRFGRGRAVLGLRNLIPADFLAPRFKAAHASVLFSATLTPAHYYRDLLGLPANTVWREVASPFTAPQLEVHIRRDISTRFRDRTASIEPIVEVLAQQYQGRPGHYLAFFSSFAYLEAVLARFRQAHPAVPAFSQTRGMPEAERDAFLTRFEPGGKGIGFAVLGGAFAEGVDLPGDRLIGAFIATLGLPPFNDFNEALKTRLTARFGQGDDYTYRIPGMIKVVQAAGRVIRGLEDEGVVVLMDDRFAQASVRALLPSWWSLENPNP</sequence>
<keyword evidence="11" id="KW-0234">DNA repair</keyword>
<evidence type="ECO:0000256" key="2">
    <source>
        <dbReference type="ARBA" id="ARBA00022723"/>
    </source>
</evidence>
<dbReference type="InterPro" id="IPR010614">
    <property type="entry name" value="RAD3-like_helicase_DEAD"/>
</dbReference>
<gene>
    <name evidence="15" type="ORF">MLE19_16325</name>
</gene>
<dbReference type="Gene3D" id="1.10.30.20">
    <property type="entry name" value="Bacterial XPD DNA helicase, FeS cluster domain"/>
    <property type="match status" value="1"/>
</dbReference>
<keyword evidence="2" id="KW-0479">Metal-binding</keyword>
<keyword evidence="7" id="KW-0067">ATP-binding</keyword>
<dbReference type="Gene3D" id="3.40.50.300">
    <property type="entry name" value="P-loop containing nucleotide triphosphate hydrolases"/>
    <property type="match status" value="2"/>
</dbReference>
<keyword evidence="12" id="KW-0413">Isomerase</keyword>
<dbReference type="InterPro" id="IPR014013">
    <property type="entry name" value="Helic_SF1/SF2_ATP-bd_DinG/Rad3"/>
</dbReference>
<reference evidence="15 16" key="1">
    <citation type="submission" date="2022-03" db="EMBL/GenBank/DDBJ databases">
        <title>Genomic signatures underlying metal tolerance in selected Arctic bacterial isolates.</title>
        <authorList>
            <person name="Thomas F.A."/>
            <person name="Venkatachalam S."/>
            <person name="Krishnan K.P."/>
        </authorList>
    </citation>
    <scope>NUCLEOTIDE SEQUENCE [LARGE SCALE GENOMIC DNA]</scope>
    <source>
        <strain evidence="15 16">HM116</strain>
    </source>
</reference>
<organism evidence="15 16">
    <name type="scientific">Vreelandella neptunia</name>
    <dbReference type="NCBI Taxonomy" id="115551"/>
    <lineage>
        <taxon>Bacteria</taxon>
        <taxon>Pseudomonadati</taxon>
        <taxon>Pseudomonadota</taxon>
        <taxon>Gammaproteobacteria</taxon>
        <taxon>Oceanospirillales</taxon>
        <taxon>Halomonadaceae</taxon>
        <taxon>Vreelandella</taxon>
    </lineage>
</organism>
<comment type="similarity">
    <text evidence="13">Belongs to the helicase family. DinG subfamily.</text>
</comment>
<keyword evidence="5" id="KW-0378">Hydrolase</keyword>
<dbReference type="PANTHER" id="PTHR11472:SF34">
    <property type="entry name" value="REGULATOR OF TELOMERE ELONGATION HELICASE 1"/>
    <property type="match status" value="1"/>
</dbReference>
<dbReference type="InterPro" id="IPR027417">
    <property type="entry name" value="P-loop_NTPase"/>
</dbReference>
<dbReference type="InterPro" id="IPR011545">
    <property type="entry name" value="DEAD/DEAH_box_helicase_dom"/>
</dbReference>
<dbReference type="SMART" id="SM00491">
    <property type="entry name" value="HELICc2"/>
    <property type="match status" value="1"/>
</dbReference>
<dbReference type="RefSeq" id="WP_240719198.1">
    <property type="nucleotide sequence ID" value="NZ_JAKVTW010000014.1"/>
</dbReference>
<dbReference type="SUPFAM" id="SSF52540">
    <property type="entry name" value="P-loop containing nucleoside triphosphate hydrolases"/>
    <property type="match status" value="1"/>
</dbReference>
<evidence type="ECO:0000256" key="8">
    <source>
        <dbReference type="ARBA" id="ARBA00023004"/>
    </source>
</evidence>
<dbReference type="Pfam" id="PF00270">
    <property type="entry name" value="DEAD"/>
    <property type="match status" value="1"/>
</dbReference>
<evidence type="ECO:0000256" key="11">
    <source>
        <dbReference type="ARBA" id="ARBA00023204"/>
    </source>
</evidence>
<accession>A0ABS9S9W6</accession>
<dbReference type="InterPro" id="IPR006554">
    <property type="entry name" value="Helicase-like_DEXD_c2"/>
</dbReference>
<evidence type="ECO:0000256" key="6">
    <source>
        <dbReference type="ARBA" id="ARBA00022806"/>
    </source>
</evidence>
<dbReference type="InterPro" id="IPR045028">
    <property type="entry name" value="DinG/Rad3-like"/>
</dbReference>
<keyword evidence="6 15" id="KW-0347">Helicase</keyword>
<dbReference type="InterPro" id="IPR042493">
    <property type="entry name" value="XPD_DNA_FeS"/>
</dbReference>
<dbReference type="Pfam" id="PF13307">
    <property type="entry name" value="Helicase_C_2"/>
    <property type="match status" value="1"/>
</dbReference>
<keyword evidence="8" id="KW-0408">Iron</keyword>
<evidence type="ECO:0000313" key="15">
    <source>
        <dbReference type="EMBL" id="MCH4812903.1"/>
    </source>
</evidence>
<dbReference type="Gene3D" id="1.10.275.40">
    <property type="match status" value="1"/>
</dbReference>
<dbReference type="PANTHER" id="PTHR11472">
    <property type="entry name" value="DNA REPAIR DEAD HELICASE RAD3/XP-D SUBFAMILY MEMBER"/>
    <property type="match status" value="1"/>
</dbReference>
<evidence type="ECO:0000256" key="7">
    <source>
        <dbReference type="ARBA" id="ARBA00022840"/>
    </source>
</evidence>
<dbReference type="Pfam" id="PF06733">
    <property type="entry name" value="DEAD_2"/>
    <property type="match status" value="1"/>
</dbReference>
<comment type="caution">
    <text evidence="15">The sequence shown here is derived from an EMBL/GenBank/DDBJ whole genome shotgun (WGS) entry which is preliminary data.</text>
</comment>
<evidence type="ECO:0000256" key="13">
    <source>
        <dbReference type="ARBA" id="ARBA00038058"/>
    </source>
</evidence>
<evidence type="ECO:0000256" key="3">
    <source>
        <dbReference type="ARBA" id="ARBA00022741"/>
    </source>
</evidence>
<protein>
    <submittedName>
        <fullName evidence="15">ATP-dependent DNA helicase</fullName>
    </submittedName>
</protein>
<evidence type="ECO:0000256" key="10">
    <source>
        <dbReference type="ARBA" id="ARBA00023125"/>
    </source>
</evidence>
<feature type="domain" description="Helicase ATP-binding" evidence="14">
    <location>
        <begin position="175"/>
        <end position="434"/>
    </location>
</feature>
<dbReference type="InterPro" id="IPR006555">
    <property type="entry name" value="ATP-dep_Helicase_C"/>
</dbReference>
<evidence type="ECO:0000256" key="9">
    <source>
        <dbReference type="ARBA" id="ARBA00023014"/>
    </source>
</evidence>
<evidence type="ECO:0000256" key="1">
    <source>
        <dbReference type="ARBA" id="ARBA00022485"/>
    </source>
</evidence>
<keyword evidence="9" id="KW-0411">Iron-sulfur</keyword>
<keyword evidence="4" id="KW-0227">DNA damage</keyword>
<name>A0ABS9S9W6_9GAMM</name>
<dbReference type="SMART" id="SM00488">
    <property type="entry name" value="DEXDc2"/>
    <property type="match status" value="1"/>
</dbReference>
<dbReference type="EMBL" id="JAKVTW010000014">
    <property type="protein sequence ID" value="MCH4812903.1"/>
    <property type="molecule type" value="Genomic_DNA"/>
</dbReference>
<dbReference type="Proteomes" id="UP001320609">
    <property type="component" value="Unassembled WGS sequence"/>
</dbReference>